<proteinExistence type="predicted"/>
<feature type="region of interest" description="Disordered" evidence="1">
    <location>
        <begin position="130"/>
        <end position="162"/>
    </location>
</feature>
<evidence type="ECO:0000313" key="2">
    <source>
        <dbReference type="EMBL" id="KAF9514338.1"/>
    </source>
</evidence>
<reference evidence="2" key="1">
    <citation type="journal article" date="2020" name="Nat. Commun.">
        <title>Large-scale genome sequencing of mycorrhizal fungi provides insights into the early evolution of symbiotic traits.</title>
        <authorList>
            <person name="Miyauchi S."/>
            <person name="Kiss E."/>
            <person name="Kuo A."/>
            <person name="Drula E."/>
            <person name="Kohler A."/>
            <person name="Sanchez-Garcia M."/>
            <person name="Morin E."/>
            <person name="Andreopoulos B."/>
            <person name="Barry K.W."/>
            <person name="Bonito G."/>
            <person name="Buee M."/>
            <person name="Carver A."/>
            <person name="Chen C."/>
            <person name="Cichocki N."/>
            <person name="Clum A."/>
            <person name="Culley D."/>
            <person name="Crous P.W."/>
            <person name="Fauchery L."/>
            <person name="Girlanda M."/>
            <person name="Hayes R.D."/>
            <person name="Keri Z."/>
            <person name="LaButti K."/>
            <person name="Lipzen A."/>
            <person name="Lombard V."/>
            <person name="Magnuson J."/>
            <person name="Maillard F."/>
            <person name="Murat C."/>
            <person name="Nolan M."/>
            <person name="Ohm R.A."/>
            <person name="Pangilinan J."/>
            <person name="Pereira M.F."/>
            <person name="Perotto S."/>
            <person name="Peter M."/>
            <person name="Pfister S."/>
            <person name="Riley R."/>
            <person name="Sitrit Y."/>
            <person name="Stielow J.B."/>
            <person name="Szollosi G."/>
            <person name="Zifcakova L."/>
            <person name="Stursova M."/>
            <person name="Spatafora J.W."/>
            <person name="Tedersoo L."/>
            <person name="Vaario L.M."/>
            <person name="Yamada A."/>
            <person name="Yan M."/>
            <person name="Wang P."/>
            <person name="Xu J."/>
            <person name="Bruns T."/>
            <person name="Baldrian P."/>
            <person name="Vilgalys R."/>
            <person name="Dunand C."/>
            <person name="Henrissat B."/>
            <person name="Grigoriev I.V."/>
            <person name="Hibbett D."/>
            <person name="Nagy L.G."/>
            <person name="Martin F.M."/>
        </authorList>
    </citation>
    <scope>NUCLEOTIDE SEQUENCE</scope>
    <source>
        <strain evidence="2">UP504</strain>
    </source>
</reference>
<evidence type="ECO:0000313" key="3">
    <source>
        <dbReference type="Proteomes" id="UP000886523"/>
    </source>
</evidence>
<comment type="caution">
    <text evidence="2">The sequence shown here is derived from an EMBL/GenBank/DDBJ whole genome shotgun (WGS) entry which is preliminary data.</text>
</comment>
<name>A0A9P6AYG8_9AGAM</name>
<dbReference type="EMBL" id="MU128962">
    <property type="protein sequence ID" value="KAF9514338.1"/>
    <property type="molecule type" value="Genomic_DNA"/>
</dbReference>
<sequence>MTMPGERRYHTCCGHCIALDRQTRTNPATAPTRTDNDDTGVKYGRLKYGATHLLQWVCGNIRFFLPPQNPHLINAETRPTAKYGVHSHPDPNPQAPTAQALSAWPLNMTIDFISYHTPATAGVVIIVSSQVSSQSTKPHDKNTQDETRSHLRPNMNTPSKPT</sequence>
<organism evidence="2 3">
    <name type="scientific">Hydnum rufescens UP504</name>
    <dbReference type="NCBI Taxonomy" id="1448309"/>
    <lineage>
        <taxon>Eukaryota</taxon>
        <taxon>Fungi</taxon>
        <taxon>Dikarya</taxon>
        <taxon>Basidiomycota</taxon>
        <taxon>Agaricomycotina</taxon>
        <taxon>Agaricomycetes</taxon>
        <taxon>Cantharellales</taxon>
        <taxon>Hydnaceae</taxon>
        <taxon>Hydnum</taxon>
    </lineage>
</organism>
<gene>
    <name evidence="2" type="ORF">BS47DRAFT_1361845</name>
</gene>
<dbReference type="AlphaFoldDB" id="A0A9P6AYG8"/>
<feature type="compositionally biased region" description="Basic and acidic residues" evidence="1">
    <location>
        <begin position="137"/>
        <end position="149"/>
    </location>
</feature>
<keyword evidence="3" id="KW-1185">Reference proteome</keyword>
<protein>
    <submittedName>
        <fullName evidence="2">Uncharacterized protein</fullName>
    </submittedName>
</protein>
<accession>A0A9P6AYG8</accession>
<evidence type="ECO:0000256" key="1">
    <source>
        <dbReference type="SAM" id="MobiDB-lite"/>
    </source>
</evidence>
<dbReference type="Proteomes" id="UP000886523">
    <property type="component" value="Unassembled WGS sequence"/>
</dbReference>